<organism evidence="2 3">
    <name type="scientific">Curvularia kusanoi</name>
    <name type="common">Cochliobolus kusanoi</name>
    <dbReference type="NCBI Taxonomy" id="90978"/>
    <lineage>
        <taxon>Eukaryota</taxon>
        <taxon>Fungi</taxon>
        <taxon>Dikarya</taxon>
        <taxon>Ascomycota</taxon>
        <taxon>Pezizomycotina</taxon>
        <taxon>Dothideomycetes</taxon>
        <taxon>Pleosporomycetidae</taxon>
        <taxon>Pleosporales</taxon>
        <taxon>Pleosporineae</taxon>
        <taxon>Pleosporaceae</taxon>
        <taxon>Curvularia</taxon>
    </lineage>
</organism>
<evidence type="ECO:0000256" key="1">
    <source>
        <dbReference type="SAM" id="MobiDB-lite"/>
    </source>
</evidence>
<accession>A0A9P4WBP8</accession>
<feature type="compositionally biased region" description="Acidic residues" evidence="1">
    <location>
        <begin position="93"/>
        <end position="103"/>
    </location>
</feature>
<sequence>MSTTPTPTTWTLRLKSHRTTVLLHISPLSSFTAIKASLLSALSDTGLSKTDTSPPIPLPSSPSEIQLGRPIDPLDPSAGFQLGEWETSALSDGDLDVTIDEDDANAKGKGKGKATASSAAGTKAASSKARKNNGTDDSGADCPKSAGLKDGAVLAFRWEGCGDAEEEARTWGVQIASFEDAYGVQNTGDVGGRGEFEG</sequence>
<evidence type="ECO:0000313" key="2">
    <source>
        <dbReference type="EMBL" id="KAF3003144.1"/>
    </source>
</evidence>
<proteinExistence type="predicted"/>
<dbReference type="Proteomes" id="UP000801428">
    <property type="component" value="Unassembled WGS sequence"/>
</dbReference>
<dbReference type="AlphaFoldDB" id="A0A9P4WBP8"/>
<feature type="region of interest" description="Disordered" evidence="1">
    <location>
        <begin position="46"/>
        <end position="147"/>
    </location>
</feature>
<feature type="compositionally biased region" description="Low complexity" evidence="1">
    <location>
        <begin position="113"/>
        <end position="127"/>
    </location>
</feature>
<evidence type="ECO:0000313" key="3">
    <source>
        <dbReference type="Proteomes" id="UP000801428"/>
    </source>
</evidence>
<gene>
    <name evidence="2" type="ORF">E8E13_008772</name>
</gene>
<comment type="caution">
    <text evidence="2">The sequence shown here is derived from an EMBL/GenBank/DDBJ whole genome shotgun (WGS) entry which is preliminary data.</text>
</comment>
<reference evidence="2" key="1">
    <citation type="submission" date="2019-04" db="EMBL/GenBank/DDBJ databases">
        <title>Sequencing of skin fungus with MAO and IRED activity.</title>
        <authorList>
            <person name="Marsaioli A.J."/>
            <person name="Bonatto J.M.C."/>
            <person name="Reis Junior O."/>
        </authorList>
    </citation>
    <scope>NUCLEOTIDE SEQUENCE</scope>
    <source>
        <strain evidence="2">30M1</strain>
    </source>
</reference>
<name>A0A9P4WBP8_CURKU</name>
<dbReference type="EMBL" id="SWKU01000010">
    <property type="protein sequence ID" value="KAF3003144.1"/>
    <property type="molecule type" value="Genomic_DNA"/>
</dbReference>
<dbReference type="OrthoDB" id="5376498at2759"/>
<keyword evidence="3" id="KW-1185">Reference proteome</keyword>
<protein>
    <submittedName>
        <fullName evidence="2">Uncharacterized protein</fullName>
    </submittedName>
</protein>